<protein>
    <submittedName>
        <fullName evidence="2">Uncharacterized protein</fullName>
    </submittedName>
</protein>
<name>A0ABD3ND33_9STRA</name>
<dbReference type="InterPro" id="IPR028994">
    <property type="entry name" value="Integrin_alpha_N"/>
</dbReference>
<proteinExistence type="predicted"/>
<feature type="repeat" description="FG-GAP" evidence="1">
    <location>
        <begin position="656"/>
        <end position="724"/>
    </location>
</feature>
<organism evidence="2 3">
    <name type="scientific">Cyclotella atomus</name>
    <dbReference type="NCBI Taxonomy" id="382360"/>
    <lineage>
        <taxon>Eukaryota</taxon>
        <taxon>Sar</taxon>
        <taxon>Stramenopiles</taxon>
        <taxon>Ochrophyta</taxon>
        <taxon>Bacillariophyta</taxon>
        <taxon>Coscinodiscophyceae</taxon>
        <taxon>Thalassiosirophycidae</taxon>
        <taxon>Stephanodiscales</taxon>
        <taxon>Stephanodiscaceae</taxon>
        <taxon>Cyclotella</taxon>
    </lineage>
</organism>
<evidence type="ECO:0000313" key="2">
    <source>
        <dbReference type="EMBL" id="KAL3772931.1"/>
    </source>
</evidence>
<dbReference type="PANTHER" id="PTHR36220">
    <property type="entry name" value="UNNAMED PRODUCT"/>
    <property type="match status" value="1"/>
</dbReference>
<feature type="repeat" description="FG-GAP" evidence="1">
    <location>
        <begin position="1217"/>
        <end position="1275"/>
    </location>
</feature>
<feature type="repeat" description="FG-GAP" evidence="1">
    <location>
        <begin position="1606"/>
        <end position="1664"/>
    </location>
</feature>
<feature type="repeat" description="FG-GAP" evidence="1">
    <location>
        <begin position="1434"/>
        <end position="1502"/>
    </location>
</feature>
<evidence type="ECO:0000313" key="3">
    <source>
        <dbReference type="Proteomes" id="UP001530400"/>
    </source>
</evidence>
<dbReference type="PANTHER" id="PTHR36220:SF1">
    <property type="entry name" value="GAMMA TUBULIN COMPLEX COMPONENT C-TERMINAL DOMAIN-CONTAINING PROTEIN"/>
    <property type="match status" value="1"/>
</dbReference>
<dbReference type="SMART" id="SM00191">
    <property type="entry name" value="Int_alpha"/>
    <property type="match status" value="25"/>
</dbReference>
<dbReference type="EMBL" id="JALLPJ020001255">
    <property type="protein sequence ID" value="KAL3772931.1"/>
    <property type="molecule type" value="Genomic_DNA"/>
</dbReference>
<feature type="repeat" description="FG-GAP" evidence="1">
    <location>
        <begin position="828"/>
        <end position="886"/>
    </location>
</feature>
<feature type="repeat" description="FG-GAP" evidence="1">
    <location>
        <begin position="267"/>
        <end position="335"/>
    </location>
</feature>
<gene>
    <name evidence="2" type="ORF">ACHAWO_001130</name>
</gene>
<sequence length="2118" mass="219466">MKAYCKSFGCKNCPRKRRRLRRRFSDNFGLFQVDFNSPTASVSIHGSLIDDDLYGTDFNDILNQYTTLQPNSTGAVLNATNVEDLAVCRASNYNVTEYETPSLDCGEYVKFDCEANDYIIVQSNDTNATEVCLPEPTQYPSTSLAPSNSPTISYIPSISTAPSLMTNWRLLGRDIDGKASNGQSGQSVALSADGNTLLIGSPYYNVGSSADRGLCRVYRFNGTDWKQLGGDIIGLSSGERLGWSVALSADGSVAAISSPFYSSNRGRVQVYNWNGTSWAQFGSTITGNGGDYAGRSIALSSYGHILVIGSPGYGTTDYGSAAVYFWNGGTSWARVGGDIYGSDKGSLSGSSLAISSSGTTLAIGSPGSDGNMRAGSVKVYTYNGTAWNLYGSRLNGTKVADEFGCSVSLSSNGKTLAVGARYSGTWSGRVTVYSLDEGNFTQMGDAFEGAPFDRAGSSVSLSWDGKTIALGSPYSNANGTWSGHVGIYRWDGSGSTWGQIGNRIAGEASNDYSGTSVSLSFDGNGVAIGAVGNDGVNGVDSGHVPTLQPTPINQSNWMQNGHDIDGKASNGQSGQSVALSADGNTLLIGSPYYNVGSSADRGLCRVYRFNGTDWKQLGGDIIGLSSGERLGWSVALSADGSVAAISSPFYSSNRGRVQVYNWNGTSWAQFGSTITGNGGDYAGRSIALSSYGHILVIGSPGYGTTDYGSAAVYFWNGGTSWARVGGDIYGSDKGSLSGSSLAISSSGTTLAIGSPGSDGNMRAGSVKVYTYNGTAWNLYGSRLNGTKVADEFGCSVSLSSNGKTLAVGARYSGTWSGRVTVYSLDEGNFTQMGDAFEGAPFDRAGSSVSLSWDGKTIALGSPYSNANGTWSGHVGIYRWDGSGSTWGQIGNRIAGEASNDYSGTSVSLSFDGNGVAIGAVGNDGVNGVDSGHVPTLQPTPINQSNWMQNGHDIDGKASNGQSGQSVALSADGNTLLIGSPYYNVGSSADRGLCRVYRFNGTDWKQLGGDIIGLSSGERLGWSVALSADGSVAAISSPFYRLNRGRVQVYNWNGTSWAQFGSTITGNGGDYAGRSIALSSYGHILVIGSPGYGTTDYGSAAVYFWNGGTSWARVGGDIYGSDKGSLSGSSLAISSSGTTLAIGSPGSDGNMRAGSVKVYTYNGTAWNLYGSRLNGTKVADEFGCSVSLSSNGKTLAVGARYSGTWSGRVTVYSLDEGNFTQMGDAFEGAPFDRAGSSVSLSWDGKTIALGSPYSNANGTWSGHVGIYRWDGSGSTWGQIGNRIAGEASNDYSGTSVSLSFDGNGVAIGAVGNDGVNGVDSGHVPTLQPTPINQSNWMQNGHDIDGKASNGQSGQSVALSADGNTLLIGSPYYNVGSSADRGLCRVYRFNGTDWKQLGGDIIGLSSGERLGWSVALSADGSVAAISSPFYLLNRGRVQVYNWNGTSWAQFGSTITGNGGDYAGRSIALSSYGHILVIGSPGYGTTDYGSAAVYFWNGGTSWARVGGDIYGSDKGSLSGSSLAISSSGTTLAIGSPGSDGNMRAGSVKVYTYNGTAWNLYGSRLNGTKVADEFGCSVSLSSNGKTLAVGARYSGTWSGRVTVYSLDEGNFTQMGDAFEGAPFDRAGSSVSLSWDGKTIALGSPYSNANGTWSGHVGIYRWDGSGSTWGQIGNRIAGEASNDYSGTSVSLSFDGNGVAIGAVGNDGVNGVDSGHVRVYKQVSPHTPVPTLQPTPINQSNWMQNGHDIDGKASNGQSGQSVALSADGNTLLIGSPYYNVGSSADRGLCRVYRFNGTDWKQLGGDIIGLSSGERLGWSVALSADGSVAAISSPFYLLNRGRVQVYNWNGTSWAQFGSTITGNGGDYAGRSIALSSYGHILVIGSPGYGTTDYGSAAVYFWNGGTSWARVGGDIYGSDKGSLSGSSLAISSSGTTLAIGSPGSDGNMRAGSVKVYTYNGTAWNLYGSRLNGTKVADEFGCSVSLSSNGKTLAVGARYSGTWSGRVTVYSLDTGNFTQIGDAFSGAPFDRAGSSVSLSWDGETIALGSPYSNANGSWSGHVDIYRRDGSTWSRVGNQIVGEASNDYSGTSVSLSVNGSRVAIGAVGNDGANGTDSGHVRVYKLFTP</sequence>
<dbReference type="SUPFAM" id="SSF82171">
    <property type="entry name" value="DPP6 N-terminal domain-like"/>
    <property type="match status" value="3"/>
</dbReference>
<feature type="repeat" description="FG-GAP" evidence="1">
    <location>
        <begin position="439"/>
        <end position="497"/>
    </location>
</feature>
<keyword evidence="3" id="KW-1185">Reference proteome</keyword>
<dbReference type="PROSITE" id="PS51470">
    <property type="entry name" value="FG_GAP"/>
    <property type="match status" value="9"/>
</dbReference>
<dbReference type="InterPro" id="IPR013519">
    <property type="entry name" value="Int_alpha_beta-p"/>
</dbReference>
<feature type="repeat" description="FG-GAP" evidence="1">
    <location>
        <begin position="1045"/>
        <end position="1113"/>
    </location>
</feature>
<feature type="repeat" description="FG-GAP" evidence="1">
    <location>
        <begin position="1835"/>
        <end position="1903"/>
    </location>
</feature>
<dbReference type="SUPFAM" id="SSF50965">
    <property type="entry name" value="Galactose oxidase, central domain"/>
    <property type="match status" value="1"/>
</dbReference>
<reference evidence="2 3" key="1">
    <citation type="submission" date="2024-10" db="EMBL/GenBank/DDBJ databases">
        <title>Updated reference genomes for cyclostephanoid diatoms.</title>
        <authorList>
            <person name="Roberts W.R."/>
            <person name="Alverson A.J."/>
        </authorList>
    </citation>
    <scope>NUCLEOTIDE SEQUENCE [LARGE SCALE GENOMIC DNA]</scope>
    <source>
        <strain evidence="2 3">AJA010-31</strain>
    </source>
</reference>
<comment type="caution">
    <text evidence="2">The sequence shown here is derived from an EMBL/GenBank/DDBJ whole genome shotgun (WGS) entry which is preliminary data.</text>
</comment>
<dbReference type="Proteomes" id="UP001530400">
    <property type="component" value="Unassembled WGS sequence"/>
</dbReference>
<accession>A0ABD3ND33</accession>
<dbReference type="InterPro" id="IPR011043">
    <property type="entry name" value="Gal_Oxase/kelch_b-propeller"/>
</dbReference>
<dbReference type="Gene3D" id="2.130.10.130">
    <property type="entry name" value="Integrin alpha, N-terminal"/>
    <property type="match status" value="10"/>
</dbReference>
<evidence type="ECO:0000256" key="1">
    <source>
        <dbReference type="PROSITE-ProRule" id="PRU00803"/>
    </source>
</evidence>
<dbReference type="SUPFAM" id="SSF69322">
    <property type="entry name" value="Tricorn protease domain 2"/>
    <property type="match status" value="1"/>
</dbReference>